<evidence type="ECO:0000313" key="2">
    <source>
        <dbReference type="EMBL" id="SFQ61305.1"/>
    </source>
</evidence>
<organism evidence="2 3">
    <name type="scientific">Amycolatopsis arida</name>
    <dbReference type="NCBI Taxonomy" id="587909"/>
    <lineage>
        <taxon>Bacteria</taxon>
        <taxon>Bacillati</taxon>
        <taxon>Actinomycetota</taxon>
        <taxon>Actinomycetes</taxon>
        <taxon>Pseudonocardiales</taxon>
        <taxon>Pseudonocardiaceae</taxon>
        <taxon>Amycolatopsis</taxon>
    </lineage>
</organism>
<dbReference type="RefSeq" id="WP_092535078.1">
    <property type="nucleotide sequence ID" value="NZ_FOWW01000010.1"/>
</dbReference>
<reference evidence="3" key="1">
    <citation type="submission" date="2016-10" db="EMBL/GenBank/DDBJ databases">
        <authorList>
            <person name="Varghese N."/>
            <person name="Submissions S."/>
        </authorList>
    </citation>
    <scope>NUCLEOTIDE SEQUENCE [LARGE SCALE GENOMIC DNA]</scope>
    <source>
        <strain evidence="3">CGMCC 4.5579</strain>
    </source>
</reference>
<proteinExistence type="predicted"/>
<name>A0A1I5ZY28_9PSEU</name>
<dbReference type="AlphaFoldDB" id="A0A1I5ZY28"/>
<accession>A0A1I5ZY28</accession>
<feature type="transmembrane region" description="Helical" evidence="1">
    <location>
        <begin position="59"/>
        <end position="81"/>
    </location>
</feature>
<evidence type="ECO:0000256" key="1">
    <source>
        <dbReference type="SAM" id="Phobius"/>
    </source>
</evidence>
<gene>
    <name evidence="2" type="ORF">SAMN05421810_110217</name>
</gene>
<dbReference type="EMBL" id="FOWW01000010">
    <property type="protein sequence ID" value="SFQ61305.1"/>
    <property type="molecule type" value="Genomic_DNA"/>
</dbReference>
<sequence length="128" mass="13177">MSELLVTLAGTRETGAELDRLTTALGRELRAVPGVTVARPAAAVPDGAKSGSAAAIGQLALTGLLSAGTIAAVAQVVVAYLKRHEGRSVTWQRGDRTITLTGHSTEEQLAVLRSLLAETDDEQSSADA</sequence>
<dbReference type="STRING" id="587909.SAMN05421810_110217"/>
<keyword evidence="3" id="KW-1185">Reference proteome</keyword>
<keyword evidence="1" id="KW-1133">Transmembrane helix</keyword>
<keyword evidence="1" id="KW-0472">Membrane</keyword>
<dbReference type="Proteomes" id="UP000198727">
    <property type="component" value="Unassembled WGS sequence"/>
</dbReference>
<evidence type="ECO:0000313" key="3">
    <source>
        <dbReference type="Proteomes" id="UP000198727"/>
    </source>
</evidence>
<dbReference type="OrthoDB" id="9988586at2"/>
<protein>
    <submittedName>
        <fullName evidence="2">Uncharacterized protein</fullName>
    </submittedName>
</protein>
<keyword evidence="1" id="KW-0812">Transmembrane</keyword>